<dbReference type="Pfam" id="PF05148">
    <property type="entry name" value="Methyltransf_8"/>
    <property type="match status" value="1"/>
</dbReference>
<dbReference type="FunFam" id="1.10.10.2150:FF:000001">
    <property type="entry name" value="Ribosomal RNA-processing protein 8"/>
    <property type="match status" value="1"/>
</dbReference>
<dbReference type="GO" id="GO:0005730">
    <property type="term" value="C:nucleolus"/>
    <property type="evidence" value="ECO:0007669"/>
    <property type="project" value="UniProtKB-SubCell"/>
</dbReference>
<evidence type="ECO:0000256" key="12">
    <source>
        <dbReference type="ARBA" id="ARBA00023242"/>
    </source>
</evidence>
<dbReference type="PANTHER" id="PTHR12787">
    <property type="entry name" value="RIBOSOMAL RNA-PROCESSING PROTEIN 8"/>
    <property type="match status" value="1"/>
</dbReference>
<dbReference type="Gene3D" id="3.40.50.150">
    <property type="entry name" value="Vaccinia Virus protein VP39"/>
    <property type="match status" value="1"/>
</dbReference>
<evidence type="ECO:0000313" key="16">
    <source>
        <dbReference type="Proteomes" id="UP000076078"/>
    </source>
</evidence>
<evidence type="ECO:0000256" key="14">
    <source>
        <dbReference type="SAM" id="MobiDB-lite"/>
    </source>
</evidence>
<dbReference type="GO" id="GO:0008168">
    <property type="term" value="F:methyltransferase activity"/>
    <property type="evidence" value="ECO:0007669"/>
    <property type="project" value="UniProtKB-KW"/>
</dbReference>
<keyword evidence="12 13" id="KW-0539">Nucleus</keyword>
<feature type="compositionally biased region" description="Polar residues" evidence="14">
    <location>
        <begin position="1"/>
        <end position="17"/>
    </location>
</feature>
<dbReference type="SUPFAM" id="SSF53335">
    <property type="entry name" value="S-adenosyl-L-methionine-dependent methyltransferases"/>
    <property type="match status" value="1"/>
</dbReference>
<evidence type="ECO:0000256" key="4">
    <source>
        <dbReference type="ARBA" id="ARBA00022491"/>
    </source>
</evidence>
<feature type="compositionally biased region" description="Low complexity" evidence="14">
    <location>
        <begin position="54"/>
        <end position="73"/>
    </location>
</feature>
<dbReference type="InterPro" id="IPR029063">
    <property type="entry name" value="SAM-dependent_MTases_sf"/>
</dbReference>
<keyword evidence="6 13" id="KW-0489">Methyltransferase</keyword>
<dbReference type="OrthoDB" id="10258825at2759"/>
<feature type="compositionally biased region" description="Basic and acidic residues" evidence="14">
    <location>
        <begin position="131"/>
        <end position="146"/>
    </location>
</feature>
<keyword evidence="16" id="KW-1185">Reference proteome</keyword>
<proteinExistence type="inferred from homology"/>
<evidence type="ECO:0000256" key="13">
    <source>
        <dbReference type="RuleBase" id="RU365074"/>
    </source>
</evidence>
<keyword evidence="9" id="KW-0156">Chromatin regulator</keyword>
<dbReference type="GO" id="GO:0032259">
    <property type="term" value="P:methylation"/>
    <property type="evidence" value="ECO:0007669"/>
    <property type="project" value="UniProtKB-KW"/>
</dbReference>
<keyword evidence="8 13" id="KW-0949">S-adenosyl-L-methionine</keyword>
<evidence type="ECO:0000256" key="3">
    <source>
        <dbReference type="ARBA" id="ARBA00020203"/>
    </source>
</evidence>
<feature type="region of interest" description="Disordered" evidence="14">
    <location>
        <begin position="119"/>
        <end position="146"/>
    </location>
</feature>
<dbReference type="EC" id="2.1.1.-" evidence="13"/>
<keyword evidence="11" id="KW-0804">Transcription</keyword>
<keyword evidence="4" id="KW-0678">Repressor</keyword>
<dbReference type="InterPro" id="IPR007823">
    <property type="entry name" value="RRP8"/>
</dbReference>
<dbReference type="FunCoup" id="A0A152A5U7">
    <property type="interactions" value="427"/>
</dbReference>
<evidence type="ECO:0000256" key="2">
    <source>
        <dbReference type="ARBA" id="ARBA00006301"/>
    </source>
</evidence>
<keyword evidence="7 13" id="KW-0808">Transferase</keyword>
<dbReference type="AlphaFoldDB" id="A0A152A5U7"/>
<dbReference type="EMBL" id="LODT01000006">
    <property type="protein sequence ID" value="KYR01598.1"/>
    <property type="molecule type" value="Genomic_DNA"/>
</dbReference>
<keyword evidence="10" id="KW-0805">Transcription regulation</keyword>
<evidence type="ECO:0000313" key="15">
    <source>
        <dbReference type="EMBL" id="KYR01598.1"/>
    </source>
</evidence>
<organism evidence="15 16">
    <name type="scientific">Tieghemostelium lacteum</name>
    <name type="common">Slime mold</name>
    <name type="synonym">Dictyostelium lacteum</name>
    <dbReference type="NCBI Taxonomy" id="361077"/>
    <lineage>
        <taxon>Eukaryota</taxon>
        <taxon>Amoebozoa</taxon>
        <taxon>Evosea</taxon>
        <taxon>Eumycetozoa</taxon>
        <taxon>Dictyostelia</taxon>
        <taxon>Dictyosteliales</taxon>
        <taxon>Raperosteliaceae</taxon>
        <taxon>Tieghemostelium</taxon>
    </lineage>
</organism>
<evidence type="ECO:0000256" key="7">
    <source>
        <dbReference type="ARBA" id="ARBA00022679"/>
    </source>
</evidence>
<evidence type="ECO:0000256" key="9">
    <source>
        <dbReference type="ARBA" id="ARBA00022853"/>
    </source>
</evidence>
<comment type="similarity">
    <text evidence="2 13">Belongs to the methyltransferase superfamily. RRP8 family.</text>
</comment>
<dbReference type="PANTHER" id="PTHR12787:SF0">
    <property type="entry name" value="RIBOSOMAL RNA-PROCESSING PROTEIN 8"/>
    <property type="match status" value="1"/>
</dbReference>
<accession>A0A152A5U7</accession>
<keyword evidence="5 13" id="KW-0698">rRNA processing</keyword>
<comment type="function">
    <text evidence="13">Probable methyltransferase required to silence rDNA.</text>
</comment>
<evidence type="ECO:0000256" key="5">
    <source>
        <dbReference type="ARBA" id="ARBA00022552"/>
    </source>
</evidence>
<dbReference type="Proteomes" id="UP000076078">
    <property type="component" value="Unassembled WGS sequence"/>
</dbReference>
<sequence length="362" mass="41845">MKKNNPKSQKQTNNSNKIKIKQKPNEFKSKKQQKLARSKQQIPKELAKKPDFINSKLNKNTSKNSNNSKPKSSTVLSIVKKSNDPFSQPSTTQKEKKFNYNNSSKEEIAKAVINNDRDDNEKFNLWNPKPMDSENSKQSKLTQEKNESLKGSKFRWLNELLYTSESKEALKEFKENPKLFDEYHSGFKSQVEHWPINPLDLIIEDLQKSKKKLKIADLGCGEAKLAERLQDQHQVHSFDLVAVNDRVTACDIASVPLEKESVDTAVFCLSLMGTNFLDFLTEAHRILAKNGILRIAEIESRIENIQTFVDAVEQLNFKLLKKNTSHQYFTLFQFTKNTQPQPNKKKQLDQQVILKPCLYKKR</sequence>
<evidence type="ECO:0000256" key="10">
    <source>
        <dbReference type="ARBA" id="ARBA00023015"/>
    </source>
</evidence>
<evidence type="ECO:0000256" key="8">
    <source>
        <dbReference type="ARBA" id="ARBA00022691"/>
    </source>
</evidence>
<protein>
    <recommendedName>
        <fullName evidence="3 13">Ribosomal RNA-processing protein 8</fullName>
        <ecNumber evidence="13">2.1.1.-</ecNumber>
    </recommendedName>
</protein>
<feature type="compositionally biased region" description="Basic and acidic residues" evidence="14">
    <location>
        <begin position="93"/>
        <end position="103"/>
    </location>
</feature>
<evidence type="ECO:0000256" key="11">
    <source>
        <dbReference type="ARBA" id="ARBA00023163"/>
    </source>
</evidence>
<dbReference type="STRING" id="361077.A0A152A5U7"/>
<dbReference type="InterPro" id="IPR042036">
    <property type="entry name" value="RRP8_N"/>
</dbReference>
<dbReference type="GO" id="GO:0006364">
    <property type="term" value="P:rRNA processing"/>
    <property type="evidence" value="ECO:0007669"/>
    <property type="project" value="UniProtKB-UniRule"/>
</dbReference>
<dbReference type="InParanoid" id="A0A152A5U7"/>
<reference evidence="15 16" key="1">
    <citation type="submission" date="2015-12" db="EMBL/GenBank/DDBJ databases">
        <title>Dictyostelia acquired genes for synthesis and detection of signals that induce cell-type specialization by lateral gene transfer from prokaryotes.</title>
        <authorList>
            <person name="Gloeckner G."/>
            <person name="Schaap P."/>
        </authorList>
    </citation>
    <scope>NUCLEOTIDE SEQUENCE [LARGE SCALE GENOMIC DNA]</scope>
    <source>
        <strain evidence="15 16">TK</strain>
    </source>
</reference>
<dbReference type="CDD" id="cd02440">
    <property type="entry name" value="AdoMet_MTases"/>
    <property type="match status" value="1"/>
</dbReference>
<name>A0A152A5U7_TIELA</name>
<dbReference type="FunFam" id="3.40.50.150:FF:000068">
    <property type="entry name" value="Ribosomal RNA-processing protein 8"/>
    <property type="match status" value="1"/>
</dbReference>
<dbReference type="OMA" id="YVTACNI"/>
<gene>
    <name evidence="15" type="ORF">DLAC_01598</name>
</gene>
<dbReference type="GO" id="GO:0006325">
    <property type="term" value="P:chromatin organization"/>
    <property type="evidence" value="ECO:0007669"/>
    <property type="project" value="UniProtKB-KW"/>
</dbReference>
<comment type="subcellular location">
    <subcellularLocation>
        <location evidence="1 13">Nucleus</location>
        <location evidence="1 13">Nucleolus</location>
    </subcellularLocation>
</comment>
<dbReference type="Gene3D" id="1.10.10.2150">
    <property type="entry name" value="Ribosomal RNA-processing protein 8, N-terminal domain"/>
    <property type="match status" value="1"/>
</dbReference>
<evidence type="ECO:0000256" key="6">
    <source>
        <dbReference type="ARBA" id="ARBA00022603"/>
    </source>
</evidence>
<feature type="region of interest" description="Disordered" evidence="14">
    <location>
        <begin position="1"/>
        <end position="103"/>
    </location>
</feature>
<comment type="caution">
    <text evidence="15">The sequence shown here is derived from an EMBL/GenBank/DDBJ whole genome shotgun (WGS) entry which is preliminary data.</text>
</comment>
<evidence type="ECO:0000256" key="1">
    <source>
        <dbReference type="ARBA" id="ARBA00004604"/>
    </source>
</evidence>